<protein>
    <recommendedName>
        <fullName evidence="10">Isoleucine--tRNA ligase</fullName>
        <ecNumber evidence="10">6.1.1.5</ecNumber>
    </recommendedName>
    <alternativeName>
        <fullName evidence="10">Isoleucyl-tRNA synthetase</fullName>
        <shortName evidence="10">IleRS</shortName>
    </alternativeName>
</protein>
<keyword evidence="7 10" id="KW-0030">Aminoacyl-tRNA synthetase</keyword>
<comment type="caution">
    <text evidence="10">Lacks conserved residue(s) required for the propagation of feature annotation.</text>
</comment>
<dbReference type="GO" id="GO:0004822">
    <property type="term" value="F:isoleucine-tRNA ligase activity"/>
    <property type="evidence" value="ECO:0007669"/>
    <property type="project" value="UniProtKB-UniRule"/>
</dbReference>
<keyword evidence="5 10" id="KW-0067">ATP-binding</keyword>
<dbReference type="InterPro" id="IPR002300">
    <property type="entry name" value="aa-tRNA-synth_Ia"/>
</dbReference>
<evidence type="ECO:0000256" key="4">
    <source>
        <dbReference type="ARBA" id="ARBA00022741"/>
    </source>
</evidence>
<dbReference type="Pfam" id="PF00133">
    <property type="entry name" value="tRNA-synt_1"/>
    <property type="match status" value="1"/>
</dbReference>
<dbReference type="PRINTS" id="PR00984">
    <property type="entry name" value="TRNASYNTHILE"/>
</dbReference>
<dbReference type="eggNOG" id="COG0060">
    <property type="taxonomic scope" value="Bacteria"/>
</dbReference>
<dbReference type="AlphaFoldDB" id="D5EQT9"/>
<dbReference type="RefSeq" id="WP_013042656.1">
    <property type="nucleotide sequence ID" value="NC_014008.1"/>
</dbReference>
<dbReference type="NCBIfam" id="TIGR00392">
    <property type="entry name" value="ileS"/>
    <property type="match status" value="1"/>
</dbReference>
<dbReference type="InterPro" id="IPR013155">
    <property type="entry name" value="M/V/L/I-tRNA-synth_anticd-bd"/>
</dbReference>
<keyword evidence="6 10" id="KW-0648">Protein biosynthesis</keyword>
<proteinExistence type="inferred from homology"/>
<comment type="domain">
    <text evidence="10">IleRS has two distinct active sites: one for aminoacylation and one for editing. The misactivated valine is translocated from the active site to the editing site, which sterically excludes the correctly activated isoleucine. The single editing site contains two valyl binding pockets, one specific for each substrate (Val-AMP or Val-tRNA(Ile)).</text>
</comment>
<evidence type="ECO:0000313" key="14">
    <source>
        <dbReference type="Proteomes" id="UP000000925"/>
    </source>
</evidence>
<dbReference type="GO" id="GO:0000049">
    <property type="term" value="F:tRNA binding"/>
    <property type="evidence" value="ECO:0007669"/>
    <property type="project" value="InterPro"/>
</dbReference>
<keyword evidence="2 10" id="KW-0963">Cytoplasm</keyword>
<evidence type="ECO:0000256" key="1">
    <source>
        <dbReference type="ARBA" id="ARBA00006887"/>
    </source>
</evidence>
<evidence type="ECO:0000256" key="9">
    <source>
        <dbReference type="ARBA" id="ARBA00048359"/>
    </source>
</evidence>
<dbReference type="GO" id="GO:0002161">
    <property type="term" value="F:aminoacyl-tRNA deacylase activity"/>
    <property type="evidence" value="ECO:0007669"/>
    <property type="project" value="InterPro"/>
</dbReference>
<organism evidence="13 14">
    <name type="scientific">Coraliomargarita akajimensis (strain DSM 45221 / IAM 15411 / JCM 23193 / KCTC 12865 / 04OKA010-24)</name>
    <dbReference type="NCBI Taxonomy" id="583355"/>
    <lineage>
        <taxon>Bacteria</taxon>
        <taxon>Pseudomonadati</taxon>
        <taxon>Verrucomicrobiota</taxon>
        <taxon>Opitutia</taxon>
        <taxon>Puniceicoccales</taxon>
        <taxon>Coraliomargaritaceae</taxon>
        <taxon>Coraliomargarita</taxon>
    </lineage>
</organism>
<dbReference type="InterPro" id="IPR002301">
    <property type="entry name" value="Ile-tRNA-ligase"/>
</dbReference>
<comment type="catalytic activity">
    <reaction evidence="9 10">
        <text>tRNA(Ile) + L-isoleucine + ATP = L-isoleucyl-tRNA(Ile) + AMP + diphosphate</text>
        <dbReference type="Rhea" id="RHEA:11060"/>
        <dbReference type="Rhea" id="RHEA-COMP:9666"/>
        <dbReference type="Rhea" id="RHEA-COMP:9695"/>
        <dbReference type="ChEBI" id="CHEBI:30616"/>
        <dbReference type="ChEBI" id="CHEBI:33019"/>
        <dbReference type="ChEBI" id="CHEBI:58045"/>
        <dbReference type="ChEBI" id="CHEBI:78442"/>
        <dbReference type="ChEBI" id="CHEBI:78528"/>
        <dbReference type="ChEBI" id="CHEBI:456215"/>
        <dbReference type="EC" id="6.1.1.5"/>
    </reaction>
</comment>
<dbReference type="HOGENOM" id="CLU_001493_7_1_0"/>
<dbReference type="Gene3D" id="1.10.10.830">
    <property type="entry name" value="Ile-tRNA synthetase CP2 domain-like"/>
    <property type="match status" value="1"/>
</dbReference>
<sequence>MAQDLKNTLNLPQTGFPMRGDLVKREPTRIDHWNSIDLYGRIQAKNAAGPSFILHDGPPFTNGDLHLGHALNKTLKDTTLRFKWMQGYNAPYIPGWDSHGLPIEQKVSRELQEAGRTDYTPLEVREACADFANKFREIQTDQFQRLGVLADWENEYWTIHTEYEAAELETVASFVEQDLVYRAKKPVYWSIPYATALAEAEIEYRDHTSISIYVKLKLSDEARAKLDLPEEDSSVVIWTTTPWTLPANLAVAVHPNIEYSAIKSSNQGTLIVATPLLEQVVSECALEDVETLATFLGSQLEKLEARHPFIDRPSPILLAEYVTTESGTGCVHTAPGHGQDDYITGLNNGLEIYCPVDDNGCYLDDGQVPAELVGLSVLDEAKKPSPANLGVLKIIAQNGSLIAKKKINHSYPHCWRSKTPVVFRAVDQWFIALDKGGDRQRALEALNDVNFIPAWGENRIRAAVENRPDWCISRQRTWGVPIPAFYDEDGNGYINAEVIRGIAAKVASEGTNIWFKQSAAEILAGIELPADWPSAETLKCGTDTLDVWIDSGSSHRAVLQKRENLSWPADLYLEGSDQHRGWFQSSLWTSVIADKAAPYKNLLTHGFIVKEDGTKLSKSDGAARPLNEWIKGYGADIIRLWICSQDYRGDVPVSDKIVKNVANNYRNIRNTLRYQIGSLYDFDPAQHTVALEDLHPVDKWALNELAQLVRNVTEAYESYEFHRAFKEFIDPFCSNTLSATYHDILKDRLYTYAPNDPLRRSSQTAIAIIFNVFTRLIAPLLPFTSDEAWSFAANDSDFNDQPIALEAWPYVENGWDNTEVADEIKTLRNFLSESLNDPLEKLRQQKTIGQSLDAKAVITGPASDPTLALLKRYEADLPELFILSQVTVAESAEASEITVEVDHADGVRCPRSWRWVPELIETNEWGAVSPRCADALAQILQSNQ</sequence>
<comment type="similarity">
    <text evidence="1 10">Belongs to the class-I aminoacyl-tRNA synthetase family. IleS type 1 subfamily.</text>
</comment>
<evidence type="ECO:0000256" key="8">
    <source>
        <dbReference type="ARBA" id="ARBA00025217"/>
    </source>
</evidence>
<feature type="short sequence motif" description="'HIGH' region" evidence="10">
    <location>
        <begin position="59"/>
        <end position="69"/>
    </location>
</feature>
<evidence type="ECO:0000256" key="3">
    <source>
        <dbReference type="ARBA" id="ARBA00022598"/>
    </source>
</evidence>
<dbReference type="SUPFAM" id="SSF50677">
    <property type="entry name" value="ValRS/IleRS/LeuRS editing domain"/>
    <property type="match status" value="1"/>
</dbReference>
<comment type="subunit">
    <text evidence="10">Monomer.</text>
</comment>
<comment type="subcellular location">
    <subcellularLocation>
        <location evidence="10">Cytoplasm</location>
    </subcellularLocation>
</comment>
<dbReference type="InterPro" id="IPR014729">
    <property type="entry name" value="Rossmann-like_a/b/a_fold"/>
</dbReference>
<dbReference type="KEGG" id="caa:Caka_0910"/>
<dbReference type="CDD" id="cd07960">
    <property type="entry name" value="Anticodon_Ia_Ile_BEm"/>
    <property type="match status" value="1"/>
</dbReference>
<keyword evidence="14" id="KW-1185">Reference proteome</keyword>
<dbReference type="InterPro" id="IPR050081">
    <property type="entry name" value="Ile-tRNA_ligase"/>
</dbReference>
<comment type="function">
    <text evidence="8 10">Catalyzes the attachment of isoleucine to tRNA(Ile). As IleRS can inadvertently accommodate and process structurally similar amino acids such as valine, to avoid such errors it has two additional distinct tRNA(Ile)-dependent editing activities. One activity is designated as 'pretransfer' editing and involves the hydrolysis of activated Val-AMP. The other activity is designated 'posttransfer' editing and involves deacylation of mischarged Val-tRNA(Ile).</text>
</comment>
<feature type="binding site" evidence="10">
    <location>
        <position position="618"/>
    </location>
    <ligand>
        <name>ATP</name>
        <dbReference type="ChEBI" id="CHEBI:30616"/>
    </ligand>
</feature>
<dbReference type="PROSITE" id="PS00178">
    <property type="entry name" value="AA_TRNA_LIGASE_I"/>
    <property type="match status" value="1"/>
</dbReference>
<feature type="short sequence motif" description="'KMSKS' region" evidence="10">
    <location>
        <begin position="615"/>
        <end position="619"/>
    </location>
</feature>
<dbReference type="InterPro" id="IPR009008">
    <property type="entry name" value="Val/Leu/Ile-tRNA-synth_edit"/>
</dbReference>
<dbReference type="OrthoDB" id="9810365at2"/>
<evidence type="ECO:0000256" key="10">
    <source>
        <dbReference type="HAMAP-Rule" id="MF_02002"/>
    </source>
</evidence>
<evidence type="ECO:0000256" key="6">
    <source>
        <dbReference type="ARBA" id="ARBA00022917"/>
    </source>
</evidence>
<dbReference type="PANTHER" id="PTHR42765:SF1">
    <property type="entry name" value="ISOLEUCINE--TRNA LIGASE, MITOCHONDRIAL"/>
    <property type="match status" value="1"/>
</dbReference>
<dbReference type="GO" id="GO:0006428">
    <property type="term" value="P:isoleucyl-tRNA aminoacylation"/>
    <property type="evidence" value="ECO:0007669"/>
    <property type="project" value="UniProtKB-UniRule"/>
</dbReference>
<dbReference type="Gene3D" id="3.40.50.620">
    <property type="entry name" value="HUPs"/>
    <property type="match status" value="2"/>
</dbReference>
<dbReference type="InterPro" id="IPR033708">
    <property type="entry name" value="Anticodon_Ile_BEm"/>
</dbReference>
<dbReference type="Gene3D" id="1.10.730.20">
    <property type="match status" value="1"/>
</dbReference>
<dbReference type="HAMAP" id="MF_02002">
    <property type="entry name" value="Ile_tRNA_synth_type1"/>
    <property type="match status" value="1"/>
</dbReference>
<dbReference type="EMBL" id="CP001998">
    <property type="protein sequence ID" value="ADE53932.1"/>
    <property type="molecule type" value="Genomic_DNA"/>
</dbReference>
<evidence type="ECO:0000259" key="12">
    <source>
        <dbReference type="Pfam" id="PF08264"/>
    </source>
</evidence>
<dbReference type="SUPFAM" id="SSF47323">
    <property type="entry name" value="Anticodon-binding domain of a subclass of class I aminoacyl-tRNA synthetases"/>
    <property type="match status" value="1"/>
</dbReference>
<evidence type="ECO:0000256" key="5">
    <source>
        <dbReference type="ARBA" id="ARBA00022840"/>
    </source>
</evidence>
<evidence type="ECO:0000256" key="7">
    <source>
        <dbReference type="ARBA" id="ARBA00023146"/>
    </source>
</evidence>
<feature type="domain" description="Aminoacyl-tRNA synthetase class Ia" evidence="11">
    <location>
        <begin position="30"/>
        <end position="652"/>
    </location>
</feature>
<dbReference type="Pfam" id="PF08264">
    <property type="entry name" value="Anticodon_1"/>
    <property type="match status" value="1"/>
</dbReference>
<dbReference type="InterPro" id="IPR023585">
    <property type="entry name" value="Ile-tRNA-ligase_type1"/>
</dbReference>
<dbReference type="SUPFAM" id="SSF52374">
    <property type="entry name" value="Nucleotidylyl transferase"/>
    <property type="match status" value="1"/>
</dbReference>
<keyword evidence="3 10" id="KW-0436">Ligase</keyword>
<accession>D5EQT9</accession>
<dbReference type="GO" id="GO:0005524">
    <property type="term" value="F:ATP binding"/>
    <property type="evidence" value="ECO:0007669"/>
    <property type="project" value="UniProtKB-UniRule"/>
</dbReference>
<evidence type="ECO:0000256" key="2">
    <source>
        <dbReference type="ARBA" id="ARBA00022490"/>
    </source>
</evidence>
<keyword evidence="4 10" id="KW-0547">Nucleotide-binding</keyword>
<feature type="domain" description="Methionyl/Valyl/Leucyl/Isoleucyl-tRNA synthetase anticodon-binding" evidence="12">
    <location>
        <begin position="698"/>
        <end position="857"/>
    </location>
</feature>
<evidence type="ECO:0000259" key="11">
    <source>
        <dbReference type="Pfam" id="PF00133"/>
    </source>
</evidence>
<dbReference type="Proteomes" id="UP000000925">
    <property type="component" value="Chromosome"/>
</dbReference>
<feature type="binding site" evidence="10">
    <location>
        <position position="574"/>
    </location>
    <ligand>
        <name>L-isoleucyl-5'-AMP</name>
        <dbReference type="ChEBI" id="CHEBI:178002"/>
    </ligand>
</feature>
<dbReference type="STRING" id="583355.Caka_0910"/>
<dbReference type="EC" id="6.1.1.5" evidence="10"/>
<reference evidence="13 14" key="1">
    <citation type="journal article" date="2010" name="Stand. Genomic Sci.">
        <title>Complete genome sequence of Coraliomargarita akajimensis type strain (04OKA010-24).</title>
        <authorList>
            <person name="Mavromatis K."/>
            <person name="Abt B."/>
            <person name="Brambilla E."/>
            <person name="Lapidus A."/>
            <person name="Copeland A."/>
            <person name="Deshpande S."/>
            <person name="Nolan M."/>
            <person name="Lucas S."/>
            <person name="Tice H."/>
            <person name="Cheng J.F."/>
            <person name="Han C."/>
            <person name="Detter J.C."/>
            <person name="Woyke T."/>
            <person name="Goodwin L."/>
            <person name="Pitluck S."/>
            <person name="Held B."/>
            <person name="Brettin T."/>
            <person name="Tapia R."/>
            <person name="Ivanova N."/>
            <person name="Mikhailova N."/>
            <person name="Pati A."/>
            <person name="Liolios K."/>
            <person name="Chen A."/>
            <person name="Palaniappan K."/>
            <person name="Land M."/>
            <person name="Hauser L."/>
            <person name="Chang Y.J."/>
            <person name="Jeffries C.D."/>
            <person name="Rohde M."/>
            <person name="Goker M."/>
            <person name="Bristow J."/>
            <person name="Eisen J.A."/>
            <person name="Markowitz V."/>
            <person name="Hugenholtz P."/>
            <person name="Klenk H.P."/>
            <person name="Kyrpides N.C."/>
        </authorList>
    </citation>
    <scope>NUCLEOTIDE SEQUENCE [LARGE SCALE GENOMIC DNA]</scope>
    <source>
        <strain evidence="14">DSM 45221 / IAM 15411 / JCM 23193 / KCTC 12865</strain>
    </source>
</reference>
<dbReference type="Gene3D" id="3.90.740.10">
    <property type="entry name" value="Valyl/Leucyl/Isoleucyl-tRNA synthetase, editing domain"/>
    <property type="match status" value="1"/>
</dbReference>
<name>D5EQT9_CORAD</name>
<dbReference type="PANTHER" id="PTHR42765">
    <property type="entry name" value="SOLEUCYL-TRNA SYNTHETASE"/>
    <property type="match status" value="1"/>
</dbReference>
<dbReference type="InterPro" id="IPR001412">
    <property type="entry name" value="aa-tRNA-synth_I_CS"/>
</dbReference>
<dbReference type="GO" id="GO:0005829">
    <property type="term" value="C:cytosol"/>
    <property type="evidence" value="ECO:0007669"/>
    <property type="project" value="TreeGrafter"/>
</dbReference>
<dbReference type="InterPro" id="IPR009080">
    <property type="entry name" value="tRNAsynth_Ia_anticodon-bd"/>
</dbReference>
<evidence type="ECO:0000313" key="13">
    <source>
        <dbReference type="EMBL" id="ADE53932.1"/>
    </source>
</evidence>
<gene>
    <name evidence="10" type="primary">ileS</name>
    <name evidence="13" type="ordered locus">Caka_0910</name>
</gene>